<reference evidence="10 11" key="1">
    <citation type="journal article" date="2010" name="Nature">
        <title>The Ectocarpus genome and the independent evolution of multicellularity in brown algae.</title>
        <authorList>
            <person name="Cock J.M."/>
            <person name="Sterck L."/>
            <person name="Rouze P."/>
            <person name="Scornet D."/>
            <person name="Allen A.E."/>
            <person name="Amoutzias G."/>
            <person name="Anthouard V."/>
            <person name="Artiguenave F."/>
            <person name="Aury J.M."/>
            <person name="Badger J.H."/>
            <person name="Beszteri B."/>
            <person name="Billiau K."/>
            <person name="Bonnet E."/>
            <person name="Bothwell J.H."/>
            <person name="Bowler C."/>
            <person name="Boyen C."/>
            <person name="Brownlee C."/>
            <person name="Carrano C.J."/>
            <person name="Charrier B."/>
            <person name="Cho G.Y."/>
            <person name="Coelho S.M."/>
            <person name="Collen J."/>
            <person name="Corre E."/>
            <person name="Da Silva C."/>
            <person name="Delage L."/>
            <person name="Delaroque N."/>
            <person name="Dittami S.M."/>
            <person name="Doulbeau S."/>
            <person name="Elias M."/>
            <person name="Farnham G."/>
            <person name="Gachon C.M."/>
            <person name="Gschloessl B."/>
            <person name="Heesch S."/>
            <person name="Jabbari K."/>
            <person name="Jubin C."/>
            <person name="Kawai H."/>
            <person name="Kimura K."/>
            <person name="Kloareg B."/>
            <person name="Kupper F.C."/>
            <person name="Lang D."/>
            <person name="Le Bail A."/>
            <person name="Leblanc C."/>
            <person name="Lerouge P."/>
            <person name="Lohr M."/>
            <person name="Lopez P.J."/>
            <person name="Martens C."/>
            <person name="Maumus F."/>
            <person name="Michel G."/>
            <person name="Miranda-Saavedra D."/>
            <person name="Morales J."/>
            <person name="Moreau H."/>
            <person name="Motomura T."/>
            <person name="Nagasato C."/>
            <person name="Napoli C.A."/>
            <person name="Nelson D.R."/>
            <person name="Nyvall-Collen P."/>
            <person name="Peters A.F."/>
            <person name="Pommier C."/>
            <person name="Potin P."/>
            <person name="Poulain J."/>
            <person name="Quesneville H."/>
            <person name="Read B."/>
            <person name="Rensing S.A."/>
            <person name="Ritter A."/>
            <person name="Rousvoal S."/>
            <person name="Samanta M."/>
            <person name="Samson G."/>
            <person name="Schroeder D.C."/>
            <person name="Segurens B."/>
            <person name="Strittmatter M."/>
            <person name="Tonon T."/>
            <person name="Tregear J.W."/>
            <person name="Valentin K."/>
            <person name="von Dassow P."/>
            <person name="Yamagishi T."/>
            <person name="Van de Peer Y."/>
            <person name="Wincker P."/>
        </authorList>
    </citation>
    <scope>NUCLEOTIDE SEQUENCE [LARGE SCALE GENOMIC DNA]</scope>
    <source>
        <strain evidence="11">Ec32 / CCAP1310/4</strain>
    </source>
</reference>
<dbReference type="EMBL" id="FN649760">
    <property type="protein sequence ID" value="CBJ33225.1"/>
    <property type="molecule type" value="Genomic_DNA"/>
</dbReference>
<feature type="transmembrane region" description="Helical" evidence="8">
    <location>
        <begin position="298"/>
        <end position="320"/>
    </location>
</feature>
<evidence type="ECO:0000259" key="9">
    <source>
        <dbReference type="PROSITE" id="PS50850"/>
    </source>
</evidence>
<feature type="transmembrane region" description="Helical" evidence="8">
    <location>
        <begin position="392"/>
        <end position="414"/>
    </location>
</feature>
<feature type="region of interest" description="Disordered" evidence="7">
    <location>
        <begin position="455"/>
        <end position="501"/>
    </location>
</feature>
<dbReference type="Pfam" id="PF07690">
    <property type="entry name" value="MFS_1"/>
    <property type="match status" value="1"/>
</dbReference>
<dbReference type="PANTHER" id="PTHR23505:SF79">
    <property type="entry name" value="PROTEIN SPINSTER"/>
    <property type="match status" value="1"/>
</dbReference>
<dbReference type="SUPFAM" id="SSF103473">
    <property type="entry name" value="MFS general substrate transporter"/>
    <property type="match status" value="1"/>
</dbReference>
<dbReference type="InterPro" id="IPR044770">
    <property type="entry name" value="MFS_spinster-like"/>
</dbReference>
<dbReference type="GO" id="GO:0016020">
    <property type="term" value="C:membrane"/>
    <property type="evidence" value="ECO:0007669"/>
    <property type="project" value="UniProtKB-SubCell"/>
</dbReference>
<name>D7G1B5_ECTSI</name>
<feature type="transmembrane region" description="Helical" evidence="8">
    <location>
        <begin position="332"/>
        <end position="352"/>
    </location>
</feature>
<organism evidence="10 11">
    <name type="scientific">Ectocarpus siliculosus</name>
    <name type="common">Brown alga</name>
    <name type="synonym">Conferva siliculosa</name>
    <dbReference type="NCBI Taxonomy" id="2880"/>
    <lineage>
        <taxon>Eukaryota</taxon>
        <taxon>Sar</taxon>
        <taxon>Stramenopiles</taxon>
        <taxon>Ochrophyta</taxon>
        <taxon>PX clade</taxon>
        <taxon>Phaeophyceae</taxon>
        <taxon>Ectocarpales</taxon>
        <taxon>Ectocarpaceae</taxon>
        <taxon>Ectocarpus</taxon>
    </lineage>
</organism>
<feature type="transmembrane region" description="Helical" evidence="8">
    <location>
        <begin position="253"/>
        <end position="278"/>
    </location>
</feature>
<evidence type="ECO:0000256" key="4">
    <source>
        <dbReference type="ARBA" id="ARBA00022989"/>
    </source>
</evidence>
<dbReference type="InParanoid" id="D7G1B5"/>
<feature type="compositionally biased region" description="Low complexity" evidence="7">
    <location>
        <begin position="485"/>
        <end position="501"/>
    </location>
</feature>
<feature type="compositionally biased region" description="Low complexity" evidence="7">
    <location>
        <begin position="213"/>
        <end position="222"/>
    </location>
</feature>
<feature type="domain" description="Major facilitator superfamily (MFS) profile" evidence="9">
    <location>
        <begin position="14"/>
        <end position="449"/>
    </location>
</feature>
<dbReference type="InterPro" id="IPR020846">
    <property type="entry name" value="MFS_dom"/>
</dbReference>
<dbReference type="Gene3D" id="1.20.1250.20">
    <property type="entry name" value="MFS general substrate transporter like domains"/>
    <property type="match status" value="1"/>
</dbReference>
<keyword evidence="5 8" id="KW-0472">Membrane</keyword>
<dbReference type="InterPro" id="IPR036259">
    <property type="entry name" value="MFS_trans_sf"/>
</dbReference>
<evidence type="ECO:0000313" key="11">
    <source>
        <dbReference type="Proteomes" id="UP000002630"/>
    </source>
</evidence>
<dbReference type="AlphaFoldDB" id="D7G1B5"/>
<feature type="transmembrane region" description="Helical" evidence="8">
    <location>
        <begin position="155"/>
        <end position="174"/>
    </location>
</feature>
<feature type="transmembrane region" description="Helical" evidence="8">
    <location>
        <begin position="12"/>
        <end position="29"/>
    </location>
</feature>
<dbReference type="Proteomes" id="UP000002630">
    <property type="component" value="Unassembled WGS sequence"/>
</dbReference>
<keyword evidence="3 8" id="KW-0812">Transmembrane</keyword>
<evidence type="ECO:0000256" key="3">
    <source>
        <dbReference type="ARBA" id="ARBA00022692"/>
    </source>
</evidence>
<feature type="transmembrane region" description="Helical" evidence="8">
    <location>
        <begin position="358"/>
        <end position="380"/>
    </location>
</feature>
<dbReference type="PROSITE" id="PS50850">
    <property type="entry name" value="MFS"/>
    <property type="match status" value="1"/>
</dbReference>
<feature type="transmembrane region" description="Helical" evidence="8">
    <location>
        <begin position="121"/>
        <end position="143"/>
    </location>
</feature>
<protein>
    <recommendedName>
        <fullName evidence="9">Major facilitator superfamily (MFS) profile domain-containing protein</fullName>
    </recommendedName>
</protein>
<dbReference type="GO" id="GO:0022857">
    <property type="term" value="F:transmembrane transporter activity"/>
    <property type="evidence" value="ECO:0007669"/>
    <property type="project" value="InterPro"/>
</dbReference>
<evidence type="ECO:0000256" key="7">
    <source>
        <dbReference type="SAM" id="MobiDB-lite"/>
    </source>
</evidence>
<feature type="transmembrane region" description="Helical" evidence="8">
    <location>
        <begin position="180"/>
        <end position="200"/>
    </location>
</feature>
<evidence type="ECO:0000256" key="8">
    <source>
        <dbReference type="SAM" id="Phobius"/>
    </source>
</evidence>
<dbReference type="PANTHER" id="PTHR23505">
    <property type="entry name" value="SPINSTER"/>
    <property type="match status" value="1"/>
</dbReference>
<comment type="subcellular location">
    <subcellularLocation>
        <location evidence="1">Membrane</location>
        <topology evidence="1">Multi-pass membrane protein</topology>
    </subcellularLocation>
</comment>
<gene>
    <name evidence="10" type="ORF">Esi_0445_0011</name>
</gene>
<proteinExistence type="inferred from homology"/>
<keyword evidence="4 8" id="KW-1133">Transmembrane helix</keyword>
<feature type="region of interest" description="Disordered" evidence="7">
    <location>
        <begin position="213"/>
        <end position="242"/>
    </location>
</feature>
<evidence type="ECO:0000256" key="1">
    <source>
        <dbReference type="ARBA" id="ARBA00004141"/>
    </source>
</evidence>
<evidence type="ECO:0000256" key="5">
    <source>
        <dbReference type="ARBA" id="ARBA00023136"/>
    </source>
</evidence>
<evidence type="ECO:0000256" key="6">
    <source>
        <dbReference type="ARBA" id="ARBA00024338"/>
    </source>
</evidence>
<keyword evidence="2" id="KW-0813">Transport</keyword>
<dbReference type="STRING" id="2880.D7G1B5"/>
<comment type="similarity">
    <text evidence="6">Belongs to the major facilitator superfamily. Spinster (TC 2.A.1.49) family.</text>
</comment>
<feature type="transmembrane region" description="Helical" evidence="8">
    <location>
        <begin position="426"/>
        <end position="446"/>
    </location>
</feature>
<feature type="transmembrane region" description="Helical" evidence="8">
    <location>
        <begin position="66"/>
        <end position="85"/>
    </location>
</feature>
<keyword evidence="11" id="KW-1185">Reference proteome</keyword>
<evidence type="ECO:0000256" key="2">
    <source>
        <dbReference type="ARBA" id="ARBA00022448"/>
    </source>
</evidence>
<sequence length="501" mass="54453">MDKPLTVTTNYARYVLFVLLGVYVSNQWARYLLNYLYAVSDDDYDDDDAKDFISIEDATGISTSEYGLLVGYGFSFCYVICGLFMGRAADLYNRKLIIFYGLVIWNVATVCLGMSENFVQLLLSRILLGIGESFSMPASYSLIADYFPAESLAQANGVFAFGVYVGGGLSSLSIAMAQGIGWRGSAFTVAGYGLLLSLLVRFTVREPARTPAVTAPAPANRTSEAEEGGGYAPTNGSSGDAEKDYTARESAKLIFGNPLIVLLIFGGMVRFMAGYAIGSYLPDFFSQIYPDDNTIYSYLNASVVSVGGALSSYAGGYAADRWEKAGQHRARMYIPAIGALLGAPTFFLVIVTPNFYGAMFFLFVEYLVAECWFGPAISVLQKALPARVRGVGIGYYSFFTTIAGSFMTYIVGVILDAYTSDAALKITLLISVCGMYLLSGAVFLVASRYMPALDSSSLKGSERQPLLDTRQDEFETDDEVKTANRRGNAAARRTNSNRETF</sequence>
<dbReference type="InterPro" id="IPR011701">
    <property type="entry name" value="MFS"/>
</dbReference>
<dbReference type="OrthoDB" id="3639251at2759"/>
<evidence type="ECO:0000313" key="10">
    <source>
        <dbReference type="EMBL" id="CBJ33225.1"/>
    </source>
</evidence>
<feature type="transmembrane region" description="Helical" evidence="8">
    <location>
        <begin position="97"/>
        <end position="115"/>
    </location>
</feature>
<accession>D7G1B5</accession>
<dbReference type="eggNOG" id="KOG1330">
    <property type="taxonomic scope" value="Eukaryota"/>
</dbReference>